<evidence type="ECO:0000259" key="7">
    <source>
        <dbReference type="PROSITE" id="PS51379"/>
    </source>
</evidence>
<dbReference type="EMBL" id="JACRSY010000016">
    <property type="protein sequence ID" value="MBC8580059.1"/>
    <property type="molecule type" value="Genomic_DNA"/>
</dbReference>
<dbReference type="PANTHER" id="PTHR43724:SF1">
    <property type="entry name" value="PYRUVATE SYNTHASE SUBUNIT PORD"/>
    <property type="match status" value="1"/>
</dbReference>
<dbReference type="InterPro" id="IPR011898">
    <property type="entry name" value="PorD_KorD"/>
</dbReference>
<keyword evidence="5" id="KW-0408">Iron</keyword>
<protein>
    <submittedName>
        <fullName evidence="8">4Fe-4S binding protein</fullName>
    </submittedName>
</protein>
<dbReference type="GO" id="GO:0046872">
    <property type="term" value="F:metal ion binding"/>
    <property type="evidence" value="ECO:0007669"/>
    <property type="project" value="UniProtKB-KW"/>
</dbReference>
<proteinExistence type="predicted"/>
<dbReference type="InterPro" id="IPR017900">
    <property type="entry name" value="4Fe4S_Fe_S_CS"/>
</dbReference>
<keyword evidence="4" id="KW-0677">Repeat</keyword>
<dbReference type="NCBIfam" id="TIGR02179">
    <property type="entry name" value="PorD_KorD"/>
    <property type="match status" value="1"/>
</dbReference>
<accession>A0A926IEL9</accession>
<dbReference type="InterPro" id="IPR017896">
    <property type="entry name" value="4Fe4S_Fe-S-bd"/>
</dbReference>
<dbReference type="GO" id="GO:0016625">
    <property type="term" value="F:oxidoreductase activity, acting on the aldehyde or oxo group of donors, iron-sulfur protein as acceptor"/>
    <property type="evidence" value="ECO:0007669"/>
    <property type="project" value="InterPro"/>
</dbReference>
<dbReference type="PROSITE" id="PS00198">
    <property type="entry name" value="4FE4S_FER_1"/>
    <property type="match status" value="1"/>
</dbReference>
<sequence>MTDKDKCIVEPFTPWQETTKGGVVTSSGNAHYYETGGWRADKPEWDTEKCRQCLMCFPVCPDSSILTEDKKMIGIDYDHCKGCGVCANVCPFHAINMVKA</sequence>
<gene>
    <name evidence="8" type="ORF">H8718_11055</name>
</gene>
<name>A0A926IEL9_9FIRM</name>
<evidence type="ECO:0000256" key="4">
    <source>
        <dbReference type="ARBA" id="ARBA00022737"/>
    </source>
</evidence>
<evidence type="ECO:0000256" key="3">
    <source>
        <dbReference type="ARBA" id="ARBA00022723"/>
    </source>
</evidence>
<keyword evidence="6" id="KW-0411">Iron-sulfur</keyword>
<comment type="cofactor">
    <cofactor evidence="1">
        <name>[4Fe-4S] cluster</name>
        <dbReference type="ChEBI" id="CHEBI:49883"/>
    </cofactor>
</comment>
<dbReference type="PROSITE" id="PS51379">
    <property type="entry name" value="4FE4S_FER_2"/>
    <property type="match status" value="2"/>
</dbReference>
<evidence type="ECO:0000256" key="5">
    <source>
        <dbReference type="ARBA" id="ARBA00023004"/>
    </source>
</evidence>
<keyword evidence="2" id="KW-0004">4Fe-4S</keyword>
<reference evidence="8" key="1">
    <citation type="submission" date="2020-08" db="EMBL/GenBank/DDBJ databases">
        <title>Genome public.</title>
        <authorList>
            <person name="Liu C."/>
            <person name="Sun Q."/>
        </authorList>
    </citation>
    <scope>NUCLEOTIDE SEQUENCE</scope>
    <source>
        <strain evidence="8">NSJ-12</strain>
    </source>
</reference>
<evidence type="ECO:0000313" key="9">
    <source>
        <dbReference type="Proteomes" id="UP000655830"/>
    </source>
</evidence>
<evidence type="ECO:0000256" key="1">
    <source>
        <dbReference type="ARBA" id="ARBA00001966"/>
    </source>
</evidence>
<dbReference type="AlphaFoldDB" id="A0A926IEL9"/>
<feature type="domain" description="4Fe-4S ferredoxin-type" evidence="7">
    <location>
        <begin position="41"/>
        <end position="70"/>
    </location>
</feature>
<evidence type="ECO:0000313" key="8">
    <source>
        <dbReference type="EMBL" id="MBC8580059.1"/>
    </source>
</evidence>
<dbReference type="RefSeq" id="WP_177672028.1">
    <property type="nucleotide sequence ID" value="NZ_JACRSY010000016.1"/>
</dbReference>
<dbReference type="Gene3D" id="3.30.70.20">
    <property type="match status" value="2"/>
</dbReference>
<organism evidence="8 9">
    <name type="scientific">Zhenhengia yiwuensis</name>
    <dbReference type="NCBI Taxonomy" id="2763666"/>
    <lineage>
        <taxon>Bacteria</taxon>
        <taxon>Bacillati</taxon>
        <taxon>Bacillota</taxon>
        <taxon>Clostridia</taxon>
        <taxon>Lachnospirales</taxon>
        <taxon>Lachnospiraceae</taxon>
        <taxon>Zhenhengia</taxon>
    </lineage>
</organism>
<evidence type="ECO:0000256" key="2">
    <source>
        <dbReference type="ARBA" id="ARBA00022485"/>
    </source>
</evidence>
<keyword evidence="9" id="KW-1185">Reference proteome</keyword>
<dbReference type="PANTHER" id="PTHR43724">
    <property type="entry name" value="PYRUVATE SYNTHASE SUBUNIT PORD"/>
    <property type="match status" value="1"/>
</dbReference>
<evidence type="ECO:0000256" key="6">
    <source>
        <dbReference type="ARBA" id="ARBA00023014"/>
    </source>
</evidence>
<comment type="caution">
    <text evidence="8">The sequence shown here is derived from an EMBL/GenBank/DDBJ whole genome shotgun (WGS) entry which is preliminary data.</text>
</comment>
<feature type="domain" description="4Fe-4S ferredoxin-type" evidence="7">
    <location>
        <begin position="71"/>
        <end position="100"/>
    </location>
</feature>
<dbReference type="Pfam" id="PF14697">
    <property type="entry name" value="Fer4_21"/>
    <property type="match status" value="1"/>
</dbReference>
<dbReference type="GO" id="GO:0051539">
    <property type="term" value="F:4 iron, 4 sulfur cluster binding"/>
    <property type="evidence" value="ECO:0007669"/>
    <property type="project" value="UniProtKB-KW"/>
</dbReference>
<keyword evidence="3" id="KW-0479">Metal-binding</keyword>
<dbReference type="SUPFAM" id="SSF54862">
    <property type="entry name" value="4Fe-4S ferredoxins"/>
    <property type="match status" value="1"/>
</dbReference>
<dbReference type="Proteomes" id="UP000655830">
    <property type="component" value="Unassembled WGS sequence"/>
</dbReference>